<comment type="subcellular location">
    <subcellularLocation>
        <location evidence="1 6">Membrane</location>
        <topology evidence="1 6">Multi-pass membrane protein</topology>
    </subcellularLocation>
</comment>
<sequence>MAVKFNTQFLSHNAKPYLGVIFMQFCYSIMSVIAKLALNQGMSPYVLVAYRMVVATILIAPFAFVLERKTRPKMTLPIFAKIALVSLFEPVISQNLYYTGMKYTTATFTVAMCNILPALTFLMAWIFRLEKVKIKSTHSQAKILGTIVTAGGAMCMTLLKGPILKFPWKQVRLLHNQLETGIQNNEEDLTKGALLIAAGCFAWSCFIILQAFLLKSYPAELSLTALICFMSSVEGTILTLAIERGNTGIWLLHFDAKLLAVIYGGFVSCTAYFIMGWLMKRRGPVFVSSFNPLGMVIIAVLGSFFLAEKLYLGRIIGAVIIVIGLYMVLWGRNKDRSPSKSDNNEVTQPDQQMAIKSNMTNEVTPPDQQMDRRNGGDLENAIN</sequence>
<feature type="transmembrane region" description="Helical" evidence="6">
    <location>
        <begin position="221"/>
        <end position="242"/>
    </location>
</feature>
<feature type="compositionally biased region" description="Polar residues" evidence="7">
    <location>
        <begin position="344"/>
        <end position="367"/>
    </location>
</feature>
<feature type="region of interest" description="Disordered" evidence="7">
    <location>
        <begin position="336"/>
        <end position="383"/>
    </location>
</feature>
<dbReference type="GO" id="GO:0005886">
    <property type="term" value="C:plasma membrane"/>
    <property type="evidence" value="ECO:0000318"/>
    <property type="project" value="GO_Central"/>
</dbReference>
<keyword evidence="10" id="KW-1185">Reference proteome</keyword>
<dbReference type="PANTHER" id="PTHR31218">
    <property type="entry name" value="WAT1-RELATED PROTEIN"/>
    <property type="match status" value="1"/>
</dbReference>
<feature type="transmembrane region" description="Helical" evidence="6">
    <location>
        <begin position="258"/>
        <end position="278"/>
    </location>
</feature>
<reference evidence="9 10" key="1">
    <citation type="submission" date="2014-04" db="EMBL/GenBank/DDBJ databases">
        <authorList>
            <consortium name="International Citrus Genome Consortium"/>
            <person name="Gmitter F."/>
            <person name="Chen C."/>
            <person name="Farmerie W."/>
            <person name="Harkins T."/>
            <person name="Desany B."/>
            <person name="Mohiuddin M."/>
            <person name="Kodira C."/>
            <person name="Borodovsky M."/>
            <person name="Lomsadze A."/>
            <person name="Burns P."/>
            <person name="Jenkins J."/>
            <person name="Prochnik S."/>
            <person name="Shu S."/>
            <person name="Chapman J."/>
            <person name="Pitluck S."/>
            <person name="Schmutz J."/>
            <person name="Rokhsar D."/>
        </authorList>
    </citation>
    <scope>NUCLEOTIDE SEQUENCE</scope>
</reference>
<evidence type="ECO:0000256" key="2">
    <source>
        <dbReference type="ARBA" id="ARBA00007635"/>
    </source>
</evidence>
<feature type="domain" description="EamA" evidence="8">
    <location>
        <begin position="191"/>
        <end position="329"/>
    </location>
</feature>
<evidence type="ECO:0000256" key="1">
    <source>
        <dbReference type="ARBA" id="ARBA00004141"/>
    </source>
</evidence>
<evidence type="ECO:0000256" key="5">
    <source>
        <dbReference type="ARBA" id="ARBA00023136"/>
    </source>
</evidence>
<organism evidence="9 10">
    <name type="scientific">Citrus sinensis</name>
    <name type="common">Sweet orange</name>
    <name type="synonym">Citrus aurantium var. sinensis</name>
    <dbReference type="NCBI Taxonomy" id="2711"/>
    <lineage>
        <taxon>Eukaryota</taxon>
        <taxon>Viridiplantae</taxon>
        <taxon>Streptophyta</taxon>
        <taxon>Embryophyta</taxon>
        <taxon>Tracheophyta</taxon>
        <taxon>Spermatophyta</taxon>
        <taxon>Magnoliopsida</taxon>
        <taxon>eudicotyledons</taxon>
        <taxon>Gunneridae</taxon>
        <taxon>Pentapetalae</taxon>
        <taxon>rosids</taxon>
        <taxon>malvids</taxon>
        <taxon>Sapindales</taxon>
        <taxon>Rutaceae</taxon>
        <taxon>Aurantioideae</taxon>
        <taxon>Citrus</taxon>
    </lineage>
</organism>
<evidence type="ECO:0000313" key="9">
    <source>
        <dbReference type="EMBL" id="KDO67719.1"/>
    </source>
</evidence>
<evidence type="ECO:0000313" key="10">
    <source>
        <dbReference type="Proteomes" id="UP000027120"/>
    </source>
</evidence>
<comment type="similarity">
    <text evidence="2 6">Belongs to the drug/metabolite transporter (DMT) superfamily. Plant drug/metabolite exporter (P-DME) (TC 2.A.7.4) family.</text>
</comment>
<protein>
    <recommendedName>
        <fullName evidence="6">WAT1-related protein</fullName>
    </recommendedName>
</protein>
<feature type="domain" description="EamA" evidence="8">
    <location>
        <begin position="17"/>
        <end position="137"/>
    </location>
</feature>
<accession>A0A067FK10</accession>
<keyword evidence="4 6" id="KW-1133">Transmembrane helix</keyword>
<feature type="transmembrane region" description="Helical" evidence="6">
    <location>
        <begin position="44"/>
        <end position="66"/>
    </location>
</feature>
<evidence type="ECO:0000256" key="3">
    <source>
        <dbReference type="ARBA" id="ARBA00022692"/>
    </source>
</evidence>
<dbReference type="Pfam" id="PF00892">
    <property type="entry name" value="EamA"/>
    <property type="match status" value="2"/>
</dbReference>
<dbReference type="GO" id="GO:0022857">
    <property type="term" value="F:transmembrane transporter activity"/>
    <property type="evidence" value="ECO:0007669"/>
    <property type="project" value="InterPro"/>
</dbReference>
<dbReference type="Proteomes" id="UP000027120">
    <property type="component" value="Unassembled WGS sequence"/>
</dbReference>
<dbReference type="eggNOG" id="ENOG502SHYN">
    <property type="taxonomic scope" value="Eukaryota"/>
</dbReference>
<feature type="transmembrane region" description="Helical" evidence="6">
    <location>
        <begin position="139"/>
        <end position="159"/>
    </location>
</feature>
<feature type="transmembrane region" description="Helical" evidence="6">
    <location>
        <begin position="311"/>
        <end position="330"/>
    </location>
</feature>
<dbReference type="EMBL" id="KK784896">
    <property type="protein sequence ID" value="KDO67719.1"/>
    <property type="molecule type" value="Genomic_DNA"/>
</dbReference>
<dbReference type="SUPFAM" id="SSF103481">
    <property type="entry name" value="Multidrug resistance efflux transporter EmrE"/>
    <property type="match status" value="2"/>
</dbReference>
<dbReference type="InterPro" id="IPR030184">
    <property type="entry name" value="WAT1-related"/>
</dbReference>
<evidence type="ECO:0000256" key="4">
    <source>
        <dbReference type="ARBA" id="ARBA00022989"/>
    </source>
</evidence>
<dbReference type="PaxDb" id="2711-XP_006486061.1"/>
<feature type="transmembrane region" description="Helical" evidence="6">
    <location>
        <begin position="285"/>
        <end position="305"/>
    </location>
</feature>
<proteinExistence type="inferred from homology"/>
<evidence type="ECO:0000256" key="6">
    <source>
        <dbReference type="RuleBase" id="RU363077"/>
    </source>
</evidence>
<dbReference type="InterPro" id="IPR037185">
    <property type="entry name" value="EmrE-like"/>
</dbReference>
<evidence type="ECO:0000256" key="7">
    <source>
        <dbReference type="SAM" id="MobiDB-lite"/>
    </source>
</evidence>
<name>A0A067FK10_CITSI</name>
<gene>
    <name evidence="9" type="ORF">CISIN_1g042257mg</name>
</gene>
<feature type="transmembrane region" description="Helical" evidence="6">
    <location>
        <begin position="17"/>
        <end position="38"/>
    </location>
</feature>
<evidence type="ECO:0000259" key="8">
    <source>
        <dbReference type="Pfam" id="PF00892"/>
    </source>
</evidence>
<feature type="transmembrane region" description="Helical" evidence="6">
    <location>
        <begin position="78"/>
        <end position="97"/>
    </location>
</feature>
<feature type="transmembrane region" description="Helical" evidence="6">
    <location>
        <begin position="193"/>
        <end position="214"/>
    </location>
</feature>
<dbReference type="InterPro" id="IPR000620">
    <property type="entry name" value="EamA_dom"/>
</dbReference>
<dbReference type="AlphaFoldDB" id="A0A067FK10"/>
<keyword evidence="5 6" id="KW-0472">Membrane</keyword>
<keyword evidence="3 6" id="KW-0812">Transmembrane</keyword>
<feature type="transmembrane region" description="Helical" evidence="6">
    <location>
        <begin position="103"/>
        <end position="127"/>
    </location>
</feature>